<dbReference type="EMBL" id="VDFY01000191">
    <property type="protein sequence ID" value="TNH25995.1"/>
    <property type="molecule type" value="Genomic_DNA"/>
</dbReference>
<dbReference type="InterPro" id="IPR058502">
    <property type="entry name" value="PLL-like_beta-prop"/>
</dbReference>
<dbReference type="SUPFAM" id="SSF102588">
    <property type="entry name" value="LmbE-like"/>
    <property type="match status" value="1"/>
</dbReference>
<sequence length="631" mass="67177">MQCWPPLQTRIGHLHLWRCPDSPCASPERRRQIAMPSLIMQVVAHEDDDLLFMNPDVSASIAAGVPSVTVYLSAGNLTGTGTTDAQRTRNRQRGVQDAYARMAGVTTIAPSQADWLGDLLTIAGRQVERYRLTARPDVVLVFLNLHDGQLANIYSGTTDTSVIPEAGVVTTSFSYKRADVVAVLSGLLATYQPTVLRFQDLDPDVRYGPQEHPDHRATVRFITDAATSSSSKAIQVSYRDYEISQSVANLSAAAVADKTATLSLYASYDVKYAPNNWPARAYRRWARGTTWVGHNADGRLQTFVVRNGVVHTQWQTVGGAWSAPLAMGGAGGPLAPTIAVGNNADGRLEIFARRLSDHHIVTTFQTQPNGGWLASWVDFGSPNAGLSNADQIGVPTASRNADGRMQIFVKNGGGGLSAKAQTTANGSWGGWTDLRGSDAQDAIAAILNPNGRIEVFAATRTGVLHWAQTQPNGAFALNTLPTPAPASPPQVAIGADNLLRLAYRQESSAEVAIFRQSSSGGTFDVTPTIVTGQTGTGEVAIVSNRSDRNAPVTLFALGSDTAVSVNMESTPGGPYDDAWTPLDGPTIDFAAAMDAAGLINVFRIGADGLVNVSRQDSVGGRTFDPWQPLPA</sequence>
<dbReference type="GO" id="GO:0016811">
    <property type="term" value="F:hydrolase activity, acting on carbon-nitrogen (but not peptide) bonds, in linear amides"/>
    <property type="evidence" value="ECO:0007669"/>
    <property type="project" value="TreeGrafter"/>
</dbReference>
<evidence type="ECO:0000256" key="1">
    <source>
        <dbReference type="ARBA" id="ARBA00022833"/>
    </source>
</evidence>
<dbReference type="AlphaFoldDB" id="A0A5C4QP14"/>
<protein>
    <recommendedName>
        <fullName evidence="2">PLL-like beta propeller domain-containing protein</fullName>
    </recommendedName>
</protein>
<dbReference type="PANTHER" id="PTHR12993">
    <property type="entry name" value="N-ACETYLGLUCOSAMINYL-PHOSPHATIDYLINOSITOL DE-N-ACETYLASE-RELATED"/>
    <property type="match status" value="1"/>
</dbReference>
<keyword evidence="4" id="KW-1185">Reference proteome</keyword>
<comment type="caution">
    <text evidence="3">The sequence shown here is derived from an EMBL/GenBank/DDBJ whole genome shotgun (WGS) entry which is preliminary data.</text>
</comment>
<dbReference type="GO" id="GO:0016137">
    <property type="term" value="P:glycoside metabolic process"/>
    <property type="evidence" value="ECO:0007669"/>
    <property type="project" value="UniProtKB-ARBA"/>
</dbReference>
<dbReference type="OrthoDB" id="6064917at2"/>
<proteinExistence type="predicted"/>
<accession>A0A5C4QP14</accession>
<dbReference type="InterPro" id="IPR024078">
    <property type="entry name" value="LmbE-like_dom_sf"/>
</dbReference>
<dbReference type="InterPro" id="IPR003737">
    <property type="entry name" value="GlcNAc_PI_deacetylase-related"/>
</dbReference>
<reference evidence="3 4" key="1">
    <citation type="submission" date="2019-06" db="EMBL/GenBank/DDBJ databases">
        <title>Micromonospora ordensis sp. nov., isolated from deep marine sediment.</title>
        <authorList>
            <person name="Veyisoglu A."/>
            <person name="Carro L."/>
            <person name="Klenk H.-P."/>
            <person name="Sahin N."/>
        </authorList>
    </citation>
    <scope>NUCLEOTIDE SEQUENCE [LARGE SCALE GENOMIC DNA]</scope>
    <source>
        <strain evidence="3 4">S2509</strain>
    </source>
</reference>
<keyword evidence="1" id="KW-0862">Zinc</keyword>
<evidence type="ECO:0000313" key="3">
    <source>
        <dbReference type="EMBL" id="TNH25995.1"/>
    </source>
</evidence>
<feature type="domain" description="PLL-like beta propeller" evidence="2">
    <location>
        <begin position="292"/>
        <end position="616"/>
    </location>
</feature>
<dbReference type="Gene3D" id="3.40.50.10320">
    <property type="entry name" value="LmbE-like"/>
    <property type="match status" value="1"/>
</dbReference>
<dbReference type="SUPFAM" id="SSF89372">
    <property type="entry name" value="Fucose-specific lectin"/>
    <property type="match status" value="1"/>
</dbReference>
<evidence type="ECO:0000313" key="4">
    <source>
        <dbReference type="Proteomes" id="UP000306145"/>
    </source>
</evidence>
<dbReference type="PANTHER" id="PTHR12993:SF26">
    <property type="entry name" value="1D-MYO-INOSITOL 2-ACETAMIDO-2-DEOXY-ALPHA-D-GLUCOPYRANOSIDE DEACETYLASE"/>
    <property type="match status" value="1"/>
</dbReference>
<organism evidence="3 4">
    <name type="scientific">Micromonospora orduensis</name>
    <dbReference type="NCBI Taxonomy" id="1420891"/>
    <lineage>
        <taxon>Bacteria</taxon>
        <taxon>Bacillati</taxon>
        <taxon>Actinomycetota</taxon>
        <taxon>Actinomycetes</taxon>
        <taxon>Micromonosporales</taxon>
        <taxon>Micromonosporaceae</taxon>
        <taxon>Micromonospora</taxon>
    </lineage>
</organism>
<dbReference type="Pfam" id="PF02585">
    <property type="entry name" value="PIG-L"/>
    <property type="match status" value="1"/>
</dbReference>
<gene>
    <name evidence="3" type="ORF">FHG89_22085</name>
</gene>
<name>A0A5C4QP14_9ACTN</name>
<dbReference type="Pfam" id="PF26607">
    <property type="entry name" value="DUF8189"/>
    <property type="match status" value="1"/>
</dbReference>
<dbReference type="Proteomes" id="UP000306145">
    <property type="component" value="Unassembled WGS sequence"/>
</dbReference>
<evidence type="ECO:0000259" key="2">
    <source>
        <dbReference type="Pfam" id="PF26607"/>
    </source>
</evidence>